<proteinExistence type="predicted"/>
<comment type="caution">
    <text evidence="1">The sequence shown here is derived from an EMBL/GenBank/DDBJ whole genome shotgun (WGS) entry which is preliminary data.</text>
</comment>
<evidence type="ECO:0000313" key="2">
    <source>
        <dbReference type="Proteomes" id="UP001174909"/>
    </source>
</evidence>
<keyword evidence="2" id="KW-1185">Reference proteome</keyword>
<reference evidence="1" key="1">
    <citation type="submission" date="2023-03" db="EMBL/GenBank/DDBJ databases">
        <authorList>
            <person name="Steffen K."/>
            <person name="Cardenas P."/>
        </authorList>
    </citation>
    <scope>NUCLEOTIDE SEQUENCE</scope>
</reference>
<accession>A0AA35X6Z0</accession>
<organism evidence="1 2">
    <name type="scientific">Geodia barretti</name>
    <name type="common">Barrett's horny sponge</name>
    <dbReference type="NCBI Taxonomy" id="519541"/>
    <lineage>
        <taxon>Eukaryota</taxon>
        <taxon>Metazoa</taxon>
        <taxon>Porifera</taxon>
        <taxon>Demospongiae</taxon>
        <taxon>Heteroscleromorpha</taxon>
        <taxon>Tetractinellida</taxon>
        <taxon>Astrophorina</taxon>
        <taxon>Geodiidae</taxon>
        <taxon>Geodia</taxon>
    </lineage>
</organism>
<feature type="non-terminal residue" evidence="1">
    <location>
        <position position="69"/>
    </location>
</feature>
<protein>
    <submittedName>
        <fullName evidence="1">Uncharacterized protein</fullName>
    </submittedName>
</protein>
<evidence type="ECO:0000313" key="1">
    <source>
        <dbReference type="EMBL" id="CAI8041891.1"/>
    </source>
</evidence>
<dbReference type="AlphaFoldDB" id="A0AA35X6Z0"/>
<name>A0AA35X6Z0_GEOBA</name>
<sequence>QPCTPASIRLRQGLYRGDFEGRYQRQSRVRGIDIPDISCQILTFCGFGTVPLPTGLEVGPAPGWRPRRS</sequence>
<dbReference type="Proteomes" id="UP001174909">
    <property type="component" value="Unassembled WGS sequence"/>
</dbReference>
<dbReference type="EMBL" id="CASHTH010003220">
    <property type="protein sequence ID" value="CAI8041891.1"/>
    <property type="molecule type" value="Genomic_DNA"/>
</dbReference>
<gene>
    <name evidence="1" type="ORF">GBAR_LOCUS23245</name>
</gene>